<dbReference type="Gene3D" id="2.60.40.10">
    <property type="entry name" value="Immunoglobulins"/>
    <property type="match status" value="1"/>
</dbReference>
<dbReference type="PRINTS" id="PR00844">
    <property type="entry name" value="GLHYDRLASE48"/>
</dbReference>
<dbReference type="InterPro" id="IPR012341">
    <property type="entry name" value="6hp_glycosidase-like_sf"/>
</dbReference>
<dbReference type="Gene3D" id="4.10.870.10">
    <property type="entry name" value="Endo-1,4-beta-glucanase f. Domain 3"/>
    <property type="match status" value="1"/>
</dbReference>
<evidence type="ECO:0000256" key="6">
    <source>
        <dbReference type="ARBA" id="ARBA00023326"/>
    </source>
</evidence>
<feature type="region of interest" description="Disordered" evidence="7">
    <location>
        <begin position="354"/>
        <end position="391"/>
    </location>
</feature>
<evidence type="ECO:0000256" key="1">
    <source>
        <dbReference type="ARBA" id="ARBA00022729"/>
    </source>
</evidence>
<dbReference type="InterPro" id="IPR027390">
    <property type="entry name" value="Endoglucanase_F_dom3"/>
</dbReference>
<evidence type="ECO:0000256" key="4">
    <source>
        <dbReference type="ARBA" id="ARBA00023277"/>
    </source>
</evidence>
<comment type="caution">
    <text evidence="8">The sequence shown here is derived from an EMBL/GenBank/DDBJ whole genome shotgun (WGS) entry which is preliminary data.</text>
</comment>
<reference evidence="8 9" key="1">
    <citation type="submission" date="2019-10" db="EMBL/GenBank/DDBJ databases">
        <title>Streptomyces tenebrisbrunneis sp.nov., an endogenous actinomycete isolated from of Lycium ruthenicum.</title>
        <authorList>
            <person name="Ma L."/>
        </authorList>
    </citation>
    <scope>NUCLEOTIDE SEQUENCE [LARGE SCALE GENOMIC DNA]</scope>
    <source>
        <strain evidence="8 9">TRM 66187</strain>
    </source>
</reference>
<keyword evidence="2" id="KW-0378">Hydrolase</keyword>
<dbReference type="InterPro" id="IPR000556">
    <property type="entry name" value="Glyco_hydro_48F"/>
</dbReference>
<dbReference type="Gene3D" id="1.50.10.10">
    <property type="match status" value="1"/>
</dbReference>
<dbReference type="Gene3D" id="2.170.160.10">
    <property type="entry name" value="Endo-1,4-beta-glucanase f. Domain 2"/>
    <property type="match status" value="1"/>
</dbReference>
<evidence type="ECO:0000256" key="5">
    <source>
        <dbReference type="ARBA" id="ARBA00023295"/>
    </source>
</evidence>
<keyword evidence="6" id="KW-0624">Polysaccharide degradation</keyword>
<keyword evidence="5" id="KW-0326">Glycosidase</keyword>
<dbReference type="InterPro" id="IPR008928">
    <property type="entry name" value="6-hairpin_glycosidase_sf"/>
</dbReference>
<evidence type="ECO:0000313" key="9">
    <source>
        <dbReference type="Proteomes" id="UP000621266"/>
    </source>
</evidence>
<dbReference type="SUPFAM" id="SSF48208">
    <property type="entry name" value="Six-hairpin glycosidases"/>
    <property type="match status" value="1"/>
</dbReference>
<sequence length="901" mass="98224">MCPLAIRRTGHAPLCPAHMAPTHMTERNPQVMRTHLRRRLRPGPVTGGLALAALVAGVVPGTTFATEADAPAKAPTVSLASQDRGGGNYVLADKSVPLKAETSGEVSKVEFYADNQLLATDAEAPFEGKWANAPEGQYSLTAKAYDAEGKPVSSHPSLVSVIEKPAVVASPVTAYVEQGAETTFDVSLTTKPASDVEVTIERASGNKDLSAKTSKLTFTPENWDKAQQVTVVSADKKGDAGLAKFEASAKGHETGTAPVQELGALASDYEQAFLDQYNKISDPSSGYYREFDGLKVPYHSIETLIVEAPDHGHETTSEAFTYYLWLESEYGRLTEDWGPFNDAWASLEKFAIPGTEDQPTNGAYDPSSPATYAPEHTHPSEYPAQLDGDVSVGEDPLAEELSSAYGSDEIYGMHWLLDVDNTYGFGFCGDESDAEPVFINTFQRGSQESVWETVTQPSCDTFAHGGENGYLDLFTGDENYSEQWKYTNAPDADARAVQVAYQAKEAAAAQGNGGEVADVVEKATKMGDYLRYAMFDKYFKAIGDCTSPSCPAGSGKDSAHYLMSWYYAWGGALESAEYPWAWRIGGSASHQGYQNPMAAWALAEDPDMQPQSSTGQEDWAESLDRQLEFLQWLQSSEGAIAGGATNSWEGDYGTPPSDASTFYGMYYDWQPVWNDPPSNRWFGFQVWGLQRTAELYAETGDERAGAIMDKWVDWALENSTIDGTGNYQIPSEMEWSGQPDDWSGSPSDNSNLHVEVTSHTNDVGVAASFAKTLLYYAAGSGDEEARLAGEGLLDGLLEHQDDLGIALEETRGDYERFVVESGDDKLYVPDGWTGTMPNGDEINSDSTFLSIRSFYESDPEWSKVQEYLDGGEEPTFTYHRYWAQAEIATAFSAHVALFGTE</sequence>
<name>A0ABQ7FCP2_9ACTN</name>
<evidence type="ECO:0000256" key="2">
    <source>
        <dbReference type="ARBA" id="ARBA00022801"/>
    </source>
</evidence>
<dbReference type="Proteomes" id="UP000621266">
    <property type="component" value="Unassembled WGS sequence"/>
</dbReference>
<proteinExistence type="predicted"/>
<keyword evidence="9" id="KW-1185">Reference proteome</keyword>
<dbReference type="InterPro" id="IPR013783">
    <property type="entry name" value="Ig-like_fold"/>
</dbReference>
<evidence type="ECO:0000256" key="3">
    <source>
        <dbReference type="ARBA" id="ARBA00023001"/>
    </source>
</evidence>
<dbReference type="EMBL" id="WHPN01000373">
    <property type="protein sequence ID" value="KAF4406352.1"/>
    <property type="molecule type" value="Genomic_DNA"/>
</dbReference>
<accession>A0ABQ7FCP2</accession>
<keyword evidence="1" id="KW-0732">Signal</keyword>
<dbReference type="Pfam" id="PF02011">
    <property type="entry name" value="Glyco_hydro_48"/>
    <property type="match status" value="1"/>
</dbReference>
<keyword evidence="3" id="KW-0136">Cellulose degradation</keyword>
<gene>
    <name evidence="8" type="ORF">GCU69_25595</name>
</gene>
<dbReference type="InterPro" id="IPR023309">
    <property type="entry name" value="Endo-1-4-beta-glucanase_dom2"/>
</dbReference>
<organism evidence="8 9">
    <name type="scientific">Streptomyces lycii</name>
    <dbReference type="NCBI Taxonomy" id="2654337"/>
    <lineage>
        <taxon>Bacteria</taxon>
        <taxon>Bacillati</taxon>
        <taxon>Actinomycetota</taxon>
        <taxon>Actinomycetes</taxon>
        <taxon>Kitasatosporales</taxon>
        <taxon>Streptomycetaceae</taxon>
        <taxon>Streptomyces</taxon>
    </lineage>
</organism>
<evidence type="ECO:0000256" key="7">
    <source>
        <dbReference type="SAM" id="MobiDB-lite"/>
    </source>
</evidence>
<evidence type="ECO:0000313" key="8">
    <source>
        <dbReference type="EMBL" id="KAF4406352.1"/>
    </source>
</evidence>
<dbReference type="Pfam" id="PF17957">
    <property type="entry name" value="Big_7"/>
    <property type="match status" value="1"/>
</dbReference>
<protein>
    <submittedName>
        <fullName evidence="8">Cellulose 1,4-beta-cellobiosidase</fullName>
    </submittedName>
</protein>
<keyword evidence="4" id="KW-0119">Carbohydrate metabolism</keyword>